<evidence type="ECO:0000313" key="2">
    <source>
        <dbReference type="EMBL" id="MPC44542.1"/>
    </source>
</evidence>
<proteinExistence type="predicted"/>
<feature type="region of interest" description="Disordered" evidence="1">
    <location>
        <begin position="62"/>
        <end position="104"/>
    </location>
</feature>
<protein>
    <submittedName>
        <fullName evidence="2">Uncharacterized protein</fullName>
    </submittedName>
</protein>
<sequence length="104" mass="10274">MAADTRHQSSVDEGNGVMAAGAGRAPLSFVHHAGDLSAAIGSPSLACNCLACRDAAAITAKEGNAGEVQGSASGGGEGGKRSEEEQHGKKRGKANEASGARREG</sequence>
<dbReference type="EMBL" id="VSRR010006332">
    <property type="protein sequence ID" value="MPC44542.1"/>
    <property type="molecule type" value="Genomic_DNA"/>
</dbReference>
<evidence type="ECO:0000313" key="3">
    <source>
        <dbReference type="Proteomes" id="UP000324222"/>
    </source>
</evidence>
<dbReference type="AlphaFoldDB" id="A0A5B7FDK7"/>
<dbReference type="Proteomes" id="UP000324222">
    <property type="component" value="Unassembled WGS sequence"/>
</dbReference>
<accession>A0A5B7FDK7</accession>
<keyword evidence="3" id="KW-1185">Reference proteome</keyword>
<name>A0A5B7FDK7_PORTR</name>
<comment type="caution">
    <text evidence="2">The sequence shown here is derived from an EMBL/GenBank/DDBJ whole genome shotgun (WGS) entry which is preliminary data.</text>
</comment>
<reference evidence="2 3" key="1">
    <citation type="submission" date="2019-05" db="EMBL/GenBank/DDBJ databases">
        <title>Another draft genome of Portunus trituberculatus and its Hox gene families provides insights of decapod evolution.</title>
        <authorList>
            <person name="Jeong J.-H."/>
            <person name="Song I."/>
            <person name="Kim S."/>
            <person name="Choi T."/>
            <person name="Kim D."/>
            <person name="Ryu S."/>
            <person name="Kim W."/>
        </authorList>
    </citation>
    <scope>NUCLEOTIDE SEQUENCE [LARGE SCALE GENOMIC DNA]</scope>
    <source>
        <tissue evidence="2">Muscle</tissue>
    </source>
</reference>
<feature type="compositionally biased region" description="Basic and acidic residues" evidence="1">
    <location>
        <begin position="78"/>
        <end position="87"/>
    </location>
</feature>
<gene>
    <name evidence="2" type="ORF">E2C01_038216</name>
</gene>
<evidence type="ECO:0000256" key="1">
    <source>
        <dbReference type="SAM" id="MobiDB-lite"/>
    </source>
</evidence>
<organism evidence="2 3">
    <name type="scientific">Portunus trituberculatus</name>
    <name type="common">Swimming crab</name>
    <name type="synonym">Neptunus trituberculatus</name>
    <dbReference type="NCBI Taxonomy" id="210409"/>
    <lineage>
        <taxon>Eukaryota</taxon>
        <taxon>Metazoa</taxon>
        <taxon>Ecdysozoa</taxon>
        <taxon>Arthropoda</taxon>
        <taxon>Crustacea</taxon>
        <taxon>Multicrustacea</taxon>
        <taxon>Malacostraca</taxon>
        <taxon>Eumalacostraca</taxon>
        <taxon>Eucarida</taxon>
        <taxon>Decapoda</taxon>
        <taxon>Pleocyemata</taxon>
        <taxon>Brachyura</taxon>
        <taxon>Eubrachyura</taxon>
        <taxon>Portunoidea</taxon>
        <taxon>Portunidae</taxon>
        <taxon>Portuninae</taxon>
        <taxon>Portunus</taxon>
    </lineage>
</organism>